<dbReference type="Proteomes" id="UP000324832">
    <property type="component" value="Unassembled WGS sequence"/>
</dbReference>
<name>A0A5E4PTQ0_9NEOP</name>
<gene>
    <name evidence="1" type="ORF">LSINAPIS_LOCUS1766</name>
</gene>
<keyword evidence="2" id="KW-1185">Reference proteome</keyword>
<evidence type="ECO:0000313" key="1">
    <source>
        <dbReference type="EMBL" id="VVC88385.1"/>
    </source>
</evidence>
<accession>A0A5E4PTQ0</accession>
<sequence>MYTHPSFAEGPKGYSKYDKGPFIVHVSREVSDPSAGTSIHALKFGLFLHQNKFSHIVKDGVKSVGRNRVSVEFSNAQAANEFLSNQILTLTKYKAVIPTFNITRMSLVRGVPVDWSMEDFVESLELPIGCGEVLKARRLNRKNIMEGTVEWVPTQSAHDAIINLPSTSLPNGCALGNSQPDFLQSQVKMLEDLSSLLLSIVAPCSELPYRP</sequence>
<evidence type="ECO:0000313" key="2">
    <source>
        <dbReference type="Proteomes" id="UP000324832"/>
    </source>
</evidence>
<reference evidence="1 2" key="1">
    <citation type="submission" date="2017-07" db="EMBL/GenBank/DDBJ databases">
        <authorList>
            <person name="Talla V."/>
            <person name="Backstrom N."/>
        </authorList>
    </citation>
    <scope>NUCLEOTIDE SEQUENCE [LARGE SCALE GENOMIC DNA]</scope>
</reference>
<proteinExistence type="predicted"/>
<dbReference type="EMBL" id="FZQP02000304">
    <property type="protein sequence ID" value="VVC88385.1"/>
    <property type="molecule type" value="Genomic_DNA"/>
</dbReference>
<dbReference type="AlphaFoldDB" id="A0A5E4PTQ0"/>
<protein>
    <submittedName>
        <fullName evidence="1">Uncharacterized protein</fullName>
    </submittedName>
</protein>
<feature type="non-terminal residue" evidence="1">
    <location>
        <position position="211"/>
    </location>
</feature>
<organism evidence="1 2">
    <name type="scientific">Leptidea sinapis</name>
    <dbReference type="NCBI Taxonomy" id="189913"/>
    <lineage>
        <taxon>Eukaryota</taxon>
        <taxon>Metazoa</taxon>
        <taxon>Ecdysozoa</taxon>
        <taxon>Arthropoda</taxon>
        <taxon>Hexapoda</taxon>
        <taxon>Insecta</taxon>
        <taxon>Pterygota</taxon>
        <taxon>Neoptera</taxon>
        <taxon>Endopterygota</taxon>
        <taxon>Lepidoptera</taxon>
        <taxon>Glossata</taxon>
        <taxon>Ditrysia</taxon>
        <taxon>Papilionoidea</taxon>
        <taxon>Pieridae</taxon>
        <taxon>Dismorphiinae</taxon>
        <taxon>Leptidea</taxon>
    </lineage>
</organism>